<gene>
    <name evidence="2" type="ORF">J4D97_04190</name>
</gene>
<dbReference type="PANTHER" id="PTHR34980">
    <property type="entry name" value="INNER MEMBRANE PROTEIN-RELATED-RELATED"/>
    <property type="match status" value="1"/>
</dbReference>
<dbReference type="PANTHER" id="PTHR34980:SF3">
    <property type="entry name" value="BLR8105 PROTEIN"/>
    <property type="match status" value="1"/>
</dbReference>
<feature type="transmembrane region" description="Helical" evidence="1">
    <location>
        <begin position="17"/>
        <end position="34"/>
    </location>
</feature>
<keyword evidence="3" id="KW-1185">Reference proteome</keyword>
<name>A0ABS3T862_9BACT</name>
<dbReference type="Pfam" id="PF05656">
    <property type="entry name" value="DUF805"/>
    <property type="match status" value="1"/>
</dbReference>
<proteinExistence type="predicted"/>
<comment type="caution">
    <text evidence="2">The sequence shown here is derived from an EMBL/GenBank/DDBJ whole genome shotgun (WGS) entry which is preliminary data.</text>
</comment>
<sequence length="107" mass="12356">MFKDAFSFNGRIRRKEYIVSQLLYYVGLLIISFFVSEADMPIVGFLFLPLAWFSLAQGAKRCHDRDNTGFFQIIPFYSIWMFFAPGDNGPNSFGPDPKQTAMEMHLI</sequence>
<organism evidence="2 3">
    <name type="scientific">Hymenobacter defluvii</name>
    <dbReference type="NCBI Taxonomy" id="2054411"/>
    <lineage>
        <taxon>Bacteria</taxon>
        <taxon>Pseudomonadati</taxon>
        <taxon>Bacteroidota</taxon>
        <taxon>Cytophagia</taxon>
        <taxon>Cytophagales</taxon>
        <taxon>Hymenobacteraceae</taxon>
        <taxon>Hymenobacter</taxon>
    </lineage>
</organism>
<evidence type="ECO:0000256" key="1">
    <source>
        <dbReference type="SAM" id="Phobius"/>
    </source>
</evidence>
<accession>A0ABS3T862</accession>
<evidence type="ECO:0000313" key="3">
    <source>
        <dbReference type="Proteomes" id="UP000670527"/>
    </source>
</evidence>
<dbReference type="RefSeq" id="WP_208306508.1">
    <property type="nucleotide sequence ID" value="NZ_JAGETX010000002.1"/>
</dbReference>
<feature type="transmembrane region" description="Helical" evidence="1">
    <location>
        <begin position="40"/>
        <end position="56"/>
    </location>
</feature>
<dbReference type="InterPro" id="IPR008523">
    <property type="entry name" value="DUF805"/>
</dbReference>
<dbReference type="Proteomes" id="UP000670527">
    <property type="component" value="Unassembled WGS sequence"/>
</dbReference>
<feature type="transmembrane region" description="Helical" evidence="1">
    <location>
        <begin position="68"/>
        <end position="86"/>
    </location>
</feature>
<evidence type="ECO:0000313" key="2">
    <source>
        <dbReference type="EMBL" id="MBO3269841.1"/>
    </source>
</evidence>
<reference evidence="2 3" key="1">
    <citation type="submission" date="2021-03" db="EMBL/GenBank/DDBJ databases">
        <authorList>
            <person name="Kim M.K."/>
        </authorList>
    </citation>
    <scope>NUCLEOTIDE SEQUENCE [LARGE SCALE GENOMIC DNA]</scope>
    <source>
        <strain evidence="2 3">BT507</strain>
    </source>
</reference>
<keyword evidence="1" id="KW-0472">Membrane</keyword>
<keyword evidence="1" id="KW-1133">Transmembrane helix</keyword>
<protein>
    <submittedName>
        <fullName evidence="2">DUF805 domain-containing protein</fullName>
    </submittedName>
</protein>
<dbReference type="EMBL" id="JAGETX010000002">
    <property type="protein sequence ID" value="MBO3269841.1"/>
    <property type="molecule type" value="Genomic_DNA"/>
</dbReference>
<keyword evidence="1" id="KW-0812">Transmembrane</keyword>